<reference evidence="4" key="1">
    <citation type="journal article" date="2019" name="Int. J. Syst. Evol. Microbiol.">
        <title>The Global Catalogue of Microorganisms (GCM) 10K type strain sequencing project: providing services to taxonomists for standard genome sequencing and annotation.</title>
        <authorList>
            <consortium name="The Broad Institute Genomics Platform"/>
            <consortium name="The Broad Institute Genome Sequencing Center for Infectious Disease"/>
            <person name="Wu L."/>
            <person name="Ma J."/>
        </authorList>
    </citation>
    <scope>NUCLEOTIDE SEQUENCE [LARGE SCALE GENOMIC DNA]</scope>
    <source>
        <strain evidence="4">JCM 17342</strain>
    </source>
</reference>
<gene>
    <name evidence="3" type="ORF">GCM10022247_50480</name>
</gene>
<proteinExistence type="predicted"/>
<dbReference type="InterPro" id="IPR025326">
    <property type="entry name" value="DUF4232"/>
</dbReference>
<dbReference type="EMBL" id="BAABAL010000018">
    <property type="protein sequence ID" value="GAA4020388.1"/>
    <property type="molecule type" value="Genomic_DNA"/>
</dbReference>
<evidence type="ECO:0000313" key="3">
    <source>
        <dbReference type="EMBL" id="GAA4020388.1"/>
    </source>
</evidence>
<evidence type="ECO:0000256" key="1">
    <source>
        <dbReference type="SAM" id="SignalP"/>
    </source>
</evidence>
<dbReference type="Proteomes" id="UP001501747">
    <property type="component" value="Unassembled WGS sequence"/>
</dbReference>
<evidence type="ECO:0000259" key="2">
    <source>
        <dbReference type="Pfam" id="PF14016"/>
    </source>
</evidence>
<sequence length="180" mass="18807">MKVRSAVVGRGKVLGVRVKLAAAAGVLVLSACTSAPPPPPPPPPVPDPCLKVTTGIVDAALGFRQMGLYVTNCGTKVAELNGYPAVKFFDKQGNLLDLTVGRGATDDPGAKPLSIKPAEQVVAHLSWRNTVTDIDRVPYSATALEIAPVESMPGQKVDPGTTLDLGNTSRVDVTAWMPKK</sequence>
<feature type="chain" id="PRO_5045392809" description="DUF4232 domain-containing protein" evidence="1">
    <location>
        <begin position="36"/>
        <end position="180"/>
    </location>
</feature>
<keyword evidence="1" id="KW-0732">Signal</keyword>
<feature type="domain" description="DUF4232" evidence="2">
    <location>
        <begin position="50"/>
        <end position="176"/>
    </location>
</feature>
<name>A0ABP7T3L1_9PSEU</name>
<evidence type="ECO:0000313" key="4">
    <source>
        <dbReference type="Proteomes" id="UP001501747"/>
    </source>
</evidence>
<organism evidence="3 4">
    <name type="scientific">Allokutzneria multivorans</name>
    <dbReference type="NCBI Taxonomy" id="1142134"/>
    <lineage>
        <taxon>Bacteria</taxon>
        <taxon>Bacillati</taxon>
        <taxon>Actinomycetota</taxon>
        <taxon>Actinomycetes</taxon>
        <taxon>Pseudonocardiales</taxon>
        <taxon>Pseudonocardiaceae</taxon>
        <taxon>Allokutzneria</taxon>
    </lineage>
</organism>
<dbReference type="PROSITE" id="PS51257">
    <property type="entry name" value="PROKAR_LIPOPROTEIN"/>
    <property type="match status" value="1"/>
</dbReference>
<feature type="signal peptide" evidence="1">
    <location>
        <begin position="1"/>
        <end position="35"/>
    </location>
</feature>
<dbReference type="Pfam" id="PF14016">
    <property type="entry name" value="DUF4232"/>
    <property type="match status" value="1"/>
</dbReference>
<protein>
    <recommendedName>
        <fullName evidence="2">DUF4232 domain-containing protein</fullName>
    </recommendedName>
</protein>
<accession>A0ABP7T3L1</accession>
<comment type="caution">
    <text evidence="3">The sequence shown here is derived from an EMBL/GenBank/DDBJ whole genome shotgun (WGS) entry which is preliminary data.</text>
</comment>
<keyword evidence="4" id="KW-1185">Reference proteome</keyword>